<evidence type="ECO:0000256" key="1">
    <source>
        <dbReference type="SAM" id="MobiDB-lite"/>
    </source>
</evidence>
<evidence type="ECO:0000313" key="7">
    <source>
        <dbReference type="EMBL" id="KAF3230276.1"/>
    </source>
</evidence>
<evidence type="ECO:0000313" key="6">
    <source>
        <dbReference type="EMBL" id="KAF3210165.1"/>
    </source>
</evidence>
<dbReference type="Proteomes" id="UP000483672">
    <property type="component" value="Unassembled WGS sequence"/>
</dbReference>
<protein>
    <submittedName>
        <fullName evidence="8">Uncharacterized protein</fullName>
    </submittedName>
</protein>
<evidence type="ECO:0000313" key="5">
    <source>
        <dbReference type="EMBL" id="KAF3198191.1"/>
    </source>
</evidence>
<evidence type="ECO:0000313" key="12">
    <source>
        <dbReference type="Proteomes" id="UP000479691"/>
    </source>
</evidence>
<evidence type="ECO:0000313" key="2">
    <source>
        <dbReference type="EMBL" id="KAF3103565.1"/>
    </source>
</evidence>
<dbReference type="EMBL" id="JAABOE010000013">
    <property type="protein sequence ID" value="KAF3187620.1"/>
    <property type="molecule type" value="Genomic_DNA"/>
</dbReference>
<name>A0A6G1M1R2_ORBOL</name>
<dbReference type="EMBL" id="WIQW01000018">
    <property type="protein sequence ID" value="KAF3103565.1"/>
    <property type="molecule type" value="Genomic_DNA"/>
</dbReference>
<organism evidence="8 10">
    <name type="scientific">Orbilia oligospora</name>
    <name type="common">Nematode-trapping fungus</name>
    <name type="synonym">Arthrobotrys oligospora</name>
    <dbReference type="NCBI Taxonomy" id="2813651"/>
    <lineage>
        <taxon>Eukaryota</taxon>
        <taxon>Fungi</taxon>
        <taxon>Dikarya</taxon>
        <taxon>Ascomycota</taxon>
        <taxon>Pezizomycotina</taxon>
        <taxon>Orbiliomycetes</taxon>
        <taxon>Orbiliales</taxon>
        <taxon>Orbiliaceae</taxon>
        <taxon>Orbilia</taxon>
    </lineage>
</organism>
<evidence type="ECO:0000313" key="8">
    <source>
        <dbReference type="EMBL" id="KAF3288685.1"/>
    </source>
</evidence>
<dbReference type="Proteomes" id="UP000475325">
    <property type="component" value="Unassembled WGS sequence"/>
</dbReference>
<dbReference type="Proteomes" id="UP000614610">
    <property type="component" value="Unassembled WGS sequence"/>
</dbReference>
<reference evidence="8 10" key="1">
    <citation type="submission" date="2020-01" db="EMBL/GenBank/DDBJ databases">
        <authorList>
            <person name="Palmer J.M."/>
        </authorList>
    </citation>
    <scope>NUCLEOTIDE SEQUENCE [LARGE SCALE GENOMIC DNA]</scope>
    <source>
        <strain evidence="2 11">TWF102</strain>
        <strain evidence="5 9">TWF106</strain>
        <strain evidence="7 14">TWF191</strain>
        <strain evidence="6">TWF679</strain>
        <strain evidence="3 13">TWF703</strain>
        <strain evidence="4 12">TWF788</strain>
        <strain evidence="8 10">TWF970</strain>
    </source>
</reference>
<dbReference type="EMBL" id="JAABOJ010000003">
    <property type="protein sequence ID" value="KAF3288685.1"/>
    <property type="molecule type" value="Genomic_DNA"/>
</dbReference>
<accession>A0A6G1M1R2</accession>
<evidence type="ECO:0000313" key="13">
    <source>
        <dbReference type="Proteomes" id="UP000480548"/>
    </source>
</evidence>
<dbReference type="Proteomes" id="UP000480548">
    <property type="component" value="Unassembled WGS sequence"/>
</dbReference>
<evidence type="ECO:0000313" key="4">
    <source>
        <dbReference type="EMBL" id="KAF3187620.1"/>
    </source>
</evidence>
<dbReference type="OMA" id="AIRRWSM"/>
<dbReference type="EMBL" id="WIWS01000213">
    <property type="protein sequence ID" value="KAF3198191.1"/>
    <property type="molecule type" value="Genomic_DNA"/>
</dbReference>
<dbReference type="EMBL" id="WIWT01000039">
    <property type="protein sequence ID" value="KAF3210165.1"/>
    <property type="molecule type" value="Genomic_DNA"/>
</dbReference>
<evidence type="ECO:0000313" key="11">
    <source>
        <dbReference type="Proteomes" id="UP000475325"/>
    </source>
</evidence>
<evidence type="ECO:0000313" key="10">
    <source>
        <dbReference type="Proteomes" id="UP000474640"/>
    </source>
</evidence>
<dbReference type="AlphaFoldDB" id="A0A6G1M1R2"/>
<feature type="compositionally biased region" description="Low complexity" evidence="1">
    <location>
        <begin position="84"/>
        <end position="98"/>
    </location>
</feature>
<dbReference type="EMBL" id="WIPF01000009">
    <property type="protein sequence ID" value="KAF3230276.1"/>
    <property type="molecule type" value="Genomic_DNA"/>
</dbReference>
<proteinExistence type="predicted"/>
<feature type="region of interest" description="Disordered" evidence="1">
    <location>
        <begin position="84"/>
        <end position="144"/>
    </location>
</feature>
<dbReference type="EMBL" id="WIQZ01000073">
    <property type="protein sequence ID" value="KAF3128137.1"/>
    <property type="molecule type" value="Genomic_DNA"/>
</dbReference>
<sequence length="247" mass="27328">MSNYSPRRPDVSIQSTLKAATISPGRARHSRRPALIPAAAFNALESTADLSSILPDLHGLHNGGSVYILPPAPPPPELLLKMKLEQQQQQQQHLQPRPVALRRDPSSSSLSTDASDVDIEGDWDMSGTETPVQQPALPGSRTKVSNTMRRWSMKDLVDMDHKGDEEVFETPKQYIHKRQTSTVSQDLFSWVNSSTDAESGVRMVDIGSRVIKDLDSLPTSPMSSTAHPDIQRQLERLQEASRILHGL</sequence>
<evidence type="ECO:0000313" key="14">
    <source>
        <dbReference type="Proteomes" id="UP000483672"/>
    </source>
</evidence>
<dbReference type="Proteomes" id="UP000472727">
    <property type="component" value="Unassembled WGS sequence"/>
</dbReference>
<dbReference type="Proteomes" id="UP000474640">
    <property type="component" value="Unassembled WGS sequence"/>
</dbReference>
<evidence type="ECO:0000313" key="3">
    <source>
        <dbReference type="EMBL" id="KAF3128137.1"/>
    </source>
</evidence>
<comment type="caution">
    <text evidence="8">The sequence shown here is derived from an EMBL/GenBank/DDBJ whole genome shotgun (WGS) entry which is preliminary data.</text>
</comment>
<dbReference type="OrthoDB" id="5350314at2759"/>
<evidence type="ECO:0000313" key="9">
    <source>
        <dbReference type="Proteomes" id="UP000472727"/>
    </source>
</evidence>
<gene>
    <name evidence="2" type="ORF">TWF102_003748</name>
    <name evidence="5" type="ORF">TWF106_004755</name>
    <name evidence="7" type="ORF">TWF191_010973</name>
    <name evidence="6" type="ORF">TWF679_006914</name>
    <name evidence="3" type="ORF">TWF703_009739</name>
    <name evidence="4" type="ORF">TWF788_001841</name>
    <name evidence="8" type="ORF">TWF970_005742</name>
</gene>
<dbReference type="Proteomes" id="UP000479691">
    <property type="component" value="Unassembled WGS sequence"/>
</dbReference>